<dbReference type="Pfam" id="PF02698">
    <property type="entry name" value="DUF218"/>
    <property type="match status" value="1"/>
</dbReference>
<dbReference type="PANTHER" id="PTHR30336:SF6">
    <property type="entry name" value="INTEGRAL MEMBRANE PROTEIN"/>
    <property type="match status" value="1"/>
</dbReference>
<dbReference type="Proteomes" id="UP000618382">
    <property type="component" value="Unassembled WGS sequence"/>
</dbReference>
<dbReference type="AlphaFoldDB" id="A0A7Y9FFF0"/>
<dbReference type="PANTHER" id="PTHR30336">
    <property type="entry name" value="INNER MEMBRANE PROTEIN, PROBABLE PERMEASE"/>
    <property type="match status" value="1"/>
</dbReference>
<name>A0A7Y9FFF0_9CELL</name>
<dbReference type="InterPro" id="IPR051599">
    <property type="entry name" value="Cell_Envelope_Assoc"/>
</dbReference>
<dbReference type="GO" id="GO:0005886">
    <property type="term" value="C:plasma membrane"/>
    <property type="evidence" value="ECO:0007669"/>
    <property type="project" value="TreeGrafter"/>
</dbReference>
<evidence type="ECO:0000313" key="4">
    <source>
        <dbReference type="Proteomes" id="UP000577956"/>
    </source>
</evidence>
<dbReference type="Proteomes" id="UP000577956">
    <property type="component" value="Unassembled WGS sequence"/>
</dbReference>
<comment type="caution">
    <text evidence="3">The sequence shown here is derived from an EMBL/GenBank/DDBJ whole genome shotgun (WGS) entry which is preliminary data.</text>
</comment>
<evidence type="ECO:0000259" key="1">
    <source>
        <dbReference type="Pfam" id="PF02698"/>
    </source>
</evidence>
<dbReference type="CDD" id="cd06259">
    <property type="entry name" value="YdcF-like"/>
    <property type="match status" value="1"/>
</dbReference>
<evidence type="ECO:0000313" key="5">
    <source>
        <dbReference type="Proteomes" id="UP000618382"/>
    </source>
</evidence>
<evidence type="ECO:0000313" key="3">
    <source>
        <dbReference type="EMBL" id="NYD86007.1"/>
    </source>
</evidence>
<dbReference type="InterPro" id="IPR003848">
    <property type="entry name" value="DUF218"/>
</dbReference>
<organism evidence="3 4">
    <name type="scientific">Cellulomonas oligotrophica</name>
    <dbReference type="NCBI Taxonomy" id="931536"/>
    <lineage>
        <taxon>Bacteria</taxon>
        <taxon>Bacillati</taxon>
        <taxon>Actinomycetota</taxon>
        <taxon>Actinomycetes</taxon>
        <taxon>Micrococcales</taxon>
        <taxon>Cellulomonadaceae</taxon>
        <taxon>Cellulomonas</taxon>
    </lineage>
</organism>
<dbReference type="EMBL" id="BONN01000001">
    <property type="protein sequence ID" value="GIG30985.1"/>
    <property type="molecule type" value="Genomic_DNA"/>
</dbReference>
<sequence length="215" mass="22731">MSPARTAARPARSAVVTRAARRRRALVVLVVALVLGLAPFTVVQTVGQRYVVPDPADVPARPVALVLGAGLTGAGTPSPYLARRLDAAVDLLDRGVVTTILVSGDRSGPDHDEPGAMLAYLVEHGVPPEAVVRDDEGFDTVSSCVRAHDLLGVDAAVVLTQDYHLRRALFSCRTAGIDVVGVGVSAQSARPWQAVLWHARELPASTKAAWDALRR</sequence>
<proteinExistence type="predicted"/>
<gene>
    <name evidence="3" type="ORF">BKA21_001556</name>
    <name evidence="2" type="ORF">Col01nite_01440</name>
</gene>
<reference evidence="3 4" key="1">
    <citation type="submission" date="2020-07" db="EMBL/GenBank/DDBJ databases">
        <title>Sequencing the genomes of 1000 actinobacteria strains.</title>
        <authorList>
            <person name="Klenk H.-P."/>
        </authorList>
    </citation>
    <scope>NUCLEOTIDE SEQUENCE [LARGE SCALE GENOMIC DNA]</scope>
    <source>
        <strain evidence="3 4">DSM 24482</strain>
    </source>
</reference>
<dbReference type="RefSeq" id="WP_140457710.1">
    <property type="nucleotide sequence ID" value="NZ_BAABFI010000002.1"/>
</dbReference>
<feature type="domain" description="DUF218" evidence="1">
    <location>
        <begin position="63"/>
        <end position="194"/>
    </location>
</feature>
<protein>
    <submittedName>
        <fullName evidence="3">Vancomycin permeability regulator SanA</fullName>
    </submittedName>
</protein>
<reference evidence="2 5" key="2">
    <citation type="submission" date="2021-01" db="EMBL/GenBank/DDBJ databases">
        <title>Whole genome shotgun sequence of Cellulomonas oligotrophica NBRC 109435.</title>
        <authorList>
            <person name="Komaki H."/>
            <person name="Tamura T."/>
        </authorList>
    </citation>
    <scope>NUCLEOTIDE SEQUENCE [LARGE SCALE GENOMIC DNA]</scope>
    <source>
        <strain evidence="2 5">NBRC 109435</strain>
    </source>
</reference>
<evidence type="ECO:0000313" key="2">
    <source>
        <dbReference type="EMBL" id="GIG30985.1"/>
    </source>
</evidence>
<dbReference type="EMBL" id="JACCBK010000001">
    <property type="protein sequence ID" value="NYD86007.1"/>
    <property type="molecule type" value="Genomic_DNA"/>
</dbReference>
<keyword evidence="5" id="KW-1185">Reference proteome</keyword>
<accession>A0A7Y9FFF0</accession>